<feature type="signal peptide" evidence="1">
    <location>
        <begin position="1"/>
        <end position="19"/>
    </location>
</feature>
<evidence type="ECO:0000313" key="2">
    <source>
        <dbReference type="EMBL" id="MDR8524018.1"/>
    </source>
</evidence>
<comment type="caution">
    <text evidence="2">The sequence shown here is derived from an EMBL/GenBank/DDBJ whole genome shotgun (WGS) entry which is preliminary data.</text>
</comment>
<accession>A0AAW8NL94</accession>
<keyword evidence="1" id="KW-0732">Signal</keyword>
<dbReference type="EMBL" id="JAPMLD010000002">
    <property type="protein sequence ID" value="MDW4823547.1"/>
    <property type="molecule type" value="Genomic_DNA"/>
</dbReference>
<dbReference type="SUPFAM" id="SSF49354">
    <property type="entry name" value="PapD-like"/>
    <property type="match status" value="1"/>
</dbReference>
<evidence type="ECO:0000313" key="3">
    <source>
        <dbReference type="EMBL" id="MDW4823547.1"/>
    </source>
</evidence>
<name>A0AAW8NL94_9GAMM</name>
<evidence type="ECO:0000256" key="1">
    <source>
        <dbReference type="SAM" id="SignalP"/>
    </source>
</evidence>
<gene>
    <name evidence="2" type="ORF">OS133_10135</name>
    <name evidence="3" type="ORF">OS134_05580</name>
</gene>
<sequence length="259" mass="28780">MKKFLLGCIAALLAFNASANLLVNPTRVELDRKNNSAVFSLVNKGSTPARYNIYFEDKKMLANGEYVTLSKQEATHSLASFVRYSPRRVNIEPEQGVRVRLAARLPRDIANGEYRSYIVFHQIPLTPTTQTNSTEQDADTFSLSISAFMKVAIPVLMRVGDLTSELKIDSNANDSKQSIEVTLQRTGERSSIGDIEVINPVTKQVIGAMKNIAIYTEVNQRQLSIPLNQPVAVGTELLVRYQENDSLFQAQTVEASLIL</sequence>
<dbReference type="AlphaFoldDB" id="A0AAW8NL94"/>
<protein>
    <recommendedName>
        <fullName evidence="6">Pili assembly chaperone N-terminal domain-containing protein</fullName>
    </recommendedName>
</protein>
<evidence type="ECO:0000313" key="4">
    <source>
        <dbReference type="Proteomes" id="UP001259340"/>
    </source>
</evidence>
<evidence type="ECO:0000313" key="5">
    <source>
        <dbReference type="Proteomes" id="UP001271263"/>
    </source>
</evidence>
<feature type="chain" id="PRO_5043465681" description="Pili assembly chaperone N-terminal domain-containing protein" evidence="1">
    <location>
        <begin position="20"/>
        <end position="259"/>
    </location>
</feature>
<reference evidence="2" key="2">
    <citation type="submission" date="2022-11" db="EMBL/GenBank/DDBJ databases">
        <title>Prophages regulate Shewanella fidelis motility and biofilm formation: implications for gut colonization dynamics in Ciona robusta.</title>
        <authorList>
            <person name="Natarajan O."/>
            <person name="Gibboney S.L."/>
            <person name="Young M.N."/>
            <person name="Lim S.J."/>
            <person name="Pluta N."/>
            <person name="Atkinson C.G.F."/>
            <person name="Leigh B.A."/>
            <person name="Liberti A."/>
            <person name="Kees E."/>
            <person name="Breitbart M."/>
            <person name="Gralnick J."/>
            <person name="Dishaw L.J."/>
        </authorList>
    </citation>
    <scope>NUCLEOTIDE SEQUENCE</scope>
    <source>
        <strain evidence="2">3313</strain>
    </source>
</reference>
<dbReference type="Proteomes" id="UP001259340">
    <property type="component" value="Unassembled WGS sequence"/>
</dbReference>
<proteinExistence type="predicted"/>
<reference evidence="3 5" key="1">
    <citation type="journal article" date="2022" name="bioRxiv">
        <title>Prophages regulate Shewanella fidelis 3313 motility and biofilm formation: implications for gut colonization dynamics in Ciona robusta.</title>
        <authorList>
            <person name="Natarajan O."/>
            <person name="Gibboney S.L."/>
            <person name="Young M.N."/>
            <person name="Lim S.J."/>
            <person name="Pluta N."/>
            <person name="Atkinson C.G."/>
            <person name="Leigh B.A."/>
            <person name="Liberti A."/>
            <person name="Kees E.D."/>
            <person name="Breitbart M."/>
            <person name="Gralnick J.A."/>
            <person name="Dishaw L.J."/>
        </authorList>
    </citation>
    <scope>NUCLEOTIDE SEQUENCE [LARGE SCALE GENOMIC DNA]</scope>
    <source>
        <strain evidence="3 5">JG4066</strain>
    </source>
</reference>
<dbReference type="InterPro" id="IPR008962">
    <property type="entry name" value="PapD-like_sf"/>
</dbReference>
<evidence type="ECO:0008006" key="6">
    <source>
        <dbReference type="Google" id="ProtNLM"/>
    </source>
</evidence>
<keyword evidence="5" id="KW-1185">Reference proteome</keyword>
<dbReference type="Proteomes" id="UP001271263">
    <property type="component" value="Unassembled WGS sequence"/>
</dbReference>
<organism evidence="2 4">
    <name type="scientific">Shewanella fidelis</name>
    <dbReference type="NCBI Taxonomy" id="173509"/>
    <lineage>
        <taxon>Bacteria</taxon>
        <taxon>Pseudomonadati</taxon>
        <taxon>Pseudomonadota</taxon>
        <taxon>Gammaproteobacteria</taxon>
        <taxon>Alteromonadales</taxon>
        <taxon>Shewanellaceae</taxon>
        <taxon>Shewanella</taxon>
    </lineage>
</organism>
<dbReference type="RefSeq" id="WP_310654790.1">
    <property type="nucleotide sequence ID" value="NZ_JAPMLA010000001.1"/>
</dbReference>
<dbReference type="EMBL" id="JAPMLE010000001">
    <property type="protein sequence ID" value="MDR8524018.1"/>
    <property type="molecule type" value="Genomic_DNA"/>
</dbReference>